<dbReference type="STRING" id="1727163.AO498_03950"/>
<dbReference type="KEGG" id="alm:AO498_03950"/>
<dbReference type="PATRIC" id="fig|1727163.4.peg.821"/>
<reference evidence="2" key="1">
    <citation type="submission" date="2015-09" db="EMBL/GenBank/DDBJ databases">
        <title>Complete sequence of Algoriphagus sp. M8-2.</title>
        <authorList>
            <person name="Shintani M."/>
        </authorList>
    </citation>
    <scope>NUCLEOTIDE SEQUENCE [LARGE SCALE GENOMIC DNA]</scope>
    <source>
        <strain evidence="2">M8-2</strain>
    </source>
</reference>
<name>A0A142EK88_9BACT</name>
<keyword evidence="2" id="KW-1185">Reference proteome</keyword>
<sequence>MVYLNFNSLYTEKVSKIDFKKRFLRIDIPNTKNQLNPLKPIKMRKLNKKELNWIKDNSDEFFKNLRKELLKVDTEIQLRKDELKSIATKKERIKRVSEIVKLVMERN</sequence>
<gene>
    <name evidence="1" type="ORF">AO498_03950</name>
</gene>
<accession>A0A142EK88</accession>
<organism evidence="1 2">
    <name type="scientific">Algoriphagus sanaruensis</name>
    <dbReference type="NCBI Taxonomy" id="1727163"/>
    <lineage>
        <taxon>Bacteria</taxon>
        <taxon>Pseudomonadati</taxon>
        <taxon>Bacteroidota</taxon>
        <taxon>Cytophagia</taxon>
        <taxon>Cytophagales</taxon>
        <taxon>Cyclobacteriaceae</taxon>
        <taxon>Algoriphagus</taxon>
    </lineage>
</organism>
<protein>
    <submittedName>
        <fullName evidence="1">Uncharacterized protein</fullName>
    </submittedName>
</protein>
<reference evidence="1 2" key="2">
    <citation type="journal article" date="2016" name="Genome Announc.">
        <title>Complete Genome Sequence of Algoriphagus sp. Strain M8-2, Isolated from a Brackish Lake.</title>
        <authorList>
            <person name="Muraguchi Y."/>
            <person name="Kushimoto K."/>
            <person name="Ohtsubo Y."/>
            <person name="Suzuki T."/>
            <person name="Dohra H."/>
            <person name="Kimbara K."/>
            <person name="Shintani M."/>
        </authorList>
    </citation>
    <scope>NUCLEOTIDE SEQUENCE [LARGE SCALE GENOMIC DNA]</scope>
    <source>
        <strain evidence="1 2">M8-2</strain>
    </source>
</reference>
<dbReference type="AlphaFoldDB" id="A0A142EK88"/>
<evidence type="ECO:0000313" key="2">
    <source>
        <dbReference type="Proteomes" id="UP000073816"/>
    </source>
</evidence>
<dbReference type="EMBL" id="CP012836">
    <property type="protein sequence ID" value="AMQ55543.1"/>
    <property type="molecule type" value="Genomic_DNA"/>
</dbReference>
<dbReference type="Proteomes" id="UP000073816">
    <property type="component" value="Chromosome"/>
</dbReference>
<evidence type="ECO:0000313" key="1">
    <source>
        <dbReference type="EMBL" id="AMQ55543.1"/>
    </source>
</evidence>
<proteinExistence type="predicted"/>